<gene>
    <name evidence="1" type="ORF">HPLM_LOCUS2381</name>
</gene>
<dbReference type="AlphaFoldDB" id="A0A0N4VYL4"/>
<dbReference type="EMBL" id="UZAF01004771">
    <property type="protein sequence ID" value="VDO14421.1"/>
    <property type="molecule type" value="Genomic_DNA"/>
</dbReference>
<name>A0A0N4VYL4_HAEPC</name>
<evidence type="ECO:0000313" key="1">
    <source>
        <dbReference type="EMBL" id="VDO14421.1"/>
    </source>
</evidence>
<protein>
    <submittedName>
        <fullName evidence="3">Shufflon protein C</fullName>
    </submittedName>
</protein>
<dbReference type="OMA" id="YAICFPP"/>
<evidence type="ECO:0000313" key="3">
    <source>
        <dbReference type="WBParaSite" id="HPLM_0000238501-mRNA-1"/>
    </source>
</evidence>
<keyword evidence="2" id="KW-1185">Reference proteome</keyword>
<accession>A0A0N4VYL4</accession>
<dbReference type="Proteomes" id="UP000268014">
    <property type="component" value="Unassembled WGS sequence"/>
</dbReference>
<dbReference type="OrthoDB" id="5853505at2759"/>
<evidence type="ECO:0000313" key="2">
    <source>
        <dbReference type="Proteomes" id="UP000268014"/>
    </source>
</evidence>
<reference evidence="1 2" key="2">
    <citation type="submission" date="2018-11" db="EMBL/GenBank/DDBJ databases">
        <authorList>
            <consortium name="Pathogen Informatics"/>
        </authorList>
    </citation>
    <scope>NUCLEOTIDE SEQUENCE [LARGE SCALE GENOMIC DNA]</scope>
    <source>
        <strain evidence="1 2">MHpl1</strain>
    </source>
</reference>
<organism evidence="3">
    <name type="scientific">Haemonchus placei</name>
    <name type="common">Barber's pole worm</name>
    <dbReference type="NCBI Taxonomy" id="6290"/>
    <lineage>
        <taxon>Eukaryota</taxon>
        <taxon>Metazoa</taxon>
        <taxon>Ecdysozoa</taxon>
        <taxon>Nematoda</taxon>
        <taxon>Chromadorea</taxon>
        <taxon>Rhabditida</taxon>
        <taxon>Rhabditina</taxon>
        <taxon>Rhabditomorpha</taxon>
        <taxon>Strongyloidea</taxon>
        <taxon>Trichostrongylidae</taxon>
        <taxon>Haemonchus</taxon>
    </lineage>
</organism>
<proteinExistence type="predicted"/>
<sequence length="66" mass="7731">MRNEYYSQTWACPYGTRAYYYTTNNPTGQDYAGMMLYAICFPPPNNYWYLPDGTTRIMAISCESQN</sequence>
<dbReference type="WBParaSite" id="HPLM_0000238501-mRNA-1">
    <property type="protein sequence ID" value="HPLM_0000238501-mRNA-1"/>
    <property type="gene ID" value="HPLM_0000238501"/>
</dbReference>
<reference evidence="3" key="1">
    <citation type="submission" date="2017-02" db="UniProtKB">
        <authorList>
            <consortium name="WormBaseParasite"/>
        </authorList>
    </citation>
    <scope>IDENTIFICATION</scope>
</reference>